<accession>A0A9X9PXR4</accession>
<feature type="region of interest" description="Disordered" evidence="1">
    <location>
        <begin position="1"/>
        <end position="41"/>
    </location>
</feature>
<reference evidence="2 3" key="1">
    <citation type="submission" date="2018-10" db="EMBL/GenBank/DDBJ databases">
        <authorList>
            <person name="Ekblom R."/>
            <person name="Jareborg N."/>
        </authorList>
    </citation>
    <scope>NUCLEOTIDE SEQUENCE [LARGE SCALE GENOMIC DNA]</scope>
    <source>
        <tissue evidence="2">Muscle</tissue>
    </source>
</reference>
<evidence type="ECO:0000313" key="2">
    <source>
        <dbReference type="EMBL" id="VCW76595.1"/>
    </source>
</evidence>
<gene>
    <name evidence="2" type="ORF">BN2614_LOCUS1</name>
</gene>
<evidence type="ECO:0000313" key="3">
    <source>
        <dbReference type="Proteomes" id="UP000269945"/>
    </source>
</evidence>
<dbReference type="Proteomes" id="UP000269945">
    <property type="component" value="Unassembled WGS sequence"/>
</dbReference>
<sequence>MRRGHGQRRGQEAVLEAQQQQSPGQHPACVRRAAPPLRPAA</sequence>
<name>A0A9X9PXR4_GULGU</name>
<feature type="non-terminal residue" evidence="2">
    <location>
        <position position="41"/>
    </location>
</feature>
<organism evidence="2 3">
    <name type="scientific">Gulo gulo</name>
    <name type="common">Wolverine</name>
    <name type="synonym">Gluton</name>
    <dbReference type="NCBI Taxonomy" id="48420"/>
    <lineage>
        <taxon>Eukaryota</taxon>
        <taxon>Metazoa</taxon>
        <taxon>Chordata</taxon>
        <taxon>Craniata</taxon>
        <taxon>Vertebrata</taxon>
        <taxon>Euteleostomi</taxon>
        <taxon>Mammalia</taxon>
        <taxon>Eutheria</taxon>
        <taxon>Laurasiatheria</taxon>
        <taxon>Carnivora</taxon>
        <taxon>Caniformia</taxon>
        <taxon>Musteloidea</taxon>
        <taxon>Mustelidae</taxon>
        <taxon>Guloninae</taxon>
        <taxon>Gulo</taxon>
    </lineage>
</organism>
<evidence type="ECO:0000256" key="1">
    <source>
        <dbReference type="SAM" id="MobiDB-lite"/>
    </source>
</evidence>
<dbReference type="EMBL" id="CYRY02007607">
    <property type="protein sequence ID" value="VCW76595.1"/>
    <property type="molecule type" value="Genomic_DNA"/>
</dbReference>
<protein>
    <submittedName>
        <fullName evidence="2">Uncharacterized protein</fullName>
    </submittedName>
</protein>
<dbReference type="AlphaFoldDB" id="A0A9X9PXR4"/>
<proteinExistence type="predicted"/>
<keyword evidence="3" id="KW-1185">Reference proteome</keyword>
<comment type="caution">
    <text evidence="2">The sequence shown here is derived from an EMBL/GenBank/DDBJ whole genome shotgun (WGS) entry which is preliminary data.</text>
</comment>